<keyword evidence="8 11" id="KW-0472">Membrane</keyword>
<keyword evidence="13" id="KW-1185">Reference proteome</keyword>
<sequence>MSSEVCPFCGKSFKRLKSHLPHCKSAPNSNKTREEEARTSGKDEALDSTRSEIRKRTEPKVTARVKMATETSFSKMVDCGWSSDSAALGLSMDRFSMGQTAAAPASSMLEAEVSTEAFRKDLEPFSRQSVEKNMELTEEKATRGRGQDGGQRQDGRLTTRVLAPQSFSQVTLRELPDWLVSQSPRRPREVLYLAQRGWRWYYRRYIDVKRGGVGGVAMLLAGYCALSYAWAFPHLKRERWRKYH</sequence>
<feature type="transmembrane region" description="Helical" evidence="11">
    <location>
        <begin position="212"/>
        <end position="232"/>
    </location>
</feature>
<evidence type="ECO:0000256" key="11">
    <source>
        <dbReference type="SAM" id="Phobius"/>
    </source>
</evidence>
<keyword evidence="11" id="KW-1133">Transmembrane helix</keyword>
<proteinExistence type="inferred from homology"/>
<evidence type="ECO:0000256" key="2">
    <source>
        <dbReference type="ARBA" id="ARBA00005895"/>
    </source>
</evidence>
<evidence type="ECO:0000313" key="12">
    <source>
        <dbReference type="EMBL" id="CAL1599575.1"/>
    </source>
</evidence>
<evidence type="ECO:0008006" key="14">
    <source>
        <dbReference type="Google" id="ProtNLM"/>
    </source>
</evidence>
<name>A0AAV2LEG6_KNICA</name>
<dbReference type="GO" id="GO:0031966">
    <property type="term" value="C:mitochondrial membrane"/>
    <property type="evidence" value="ECO:0007669"/>
    <property type="project" value="UniProtKB-SubCell"/>
</dbReference>
<feature type="compositionally biased region" description="Basic and acidic residues" evidence="10">
    <location>
        <begin position="31"/>
        <end position="60"/>
    </location>
</feature>
<dbReference type="AlphaFoldDB" id="A0AAV2LEG6"/>
<accession>A0AAV2LEG6</accession>
<feature type="region of interest" description="Disordered" evidence="10">
    <location>
        <begin position="133"/>
        <end position="156"/>
    </location>
</feature>
<protein>
    <recommendedName>
        <fullName evidence="14">ATP synthase subunit f, mitochondrial</fullName>
    </recommendedName>
</protein>
<keyword evidence="11" id="KW-0812">Transmembrane</keyword>
<dbReference type="GO" id="GO:0046933">
    <property type="term" value="F:proton-transporting ATP synthase activity, rotational mechanism"/>
    <property type="evidence" value="ECO:0007669"/>
    <property type="project" value="TreeGrafter"/>
</dbReference>
<evidence type="ECO:0000313" key="13">
    <source>
        <dbReference type="Proteomes" id="UP001497482"/>
    </source>
</evidence>
<evidence type="ECO:0000256" key="10">
    <source>
        <dbReference type="SAM" id="MobiDB-lite"/>
    </source>
</evidence>
<feature type="region of interest" description="Disordered" evidence="10">
    <location>
        <begin position="20"/>
        <end position="60"/>
    </location>
</feature>
<gene>
    <name evidence="12" type="ORF">KC01_LOCUS27822</name>
</gene>
<evidence type="ECO:0000256" key="5">
    <source>
        <dbReference type="ARBA" id="ARBA00022781"/>
    </source>
</evidence>
<evidence type="ECO:0000256" key="1">
    <source>
        <dbReference type="ARBA" id="ARBA00004325"/>
    </source>
</evidence>
<dbReference type="PANTHER" id="PTHR13080">
    <property type="entry name" value="ATP SYNTHASE F CHAIN, MITOCHONDRIAL-RELATED"/>
    <property type="match status" value="1"/>
</dbReference>
<reference evidence="12 13" key="1">
    <citation type="submission" date="2024-04" db="EMBL/GenBank/DDBJ databases">
        <authorList>
            <person name="Waldvogel A.-M."/>
            <person name="Schoenle A."/>
        </authorList>
    </citation>
    <scope>NUCLEOTIDE SEQUENCE [LARGE SCALE GENOMIC DNA]</scope>
</reference>
<comment type="similarity">
    <text evidence="2">Belongs to the ATPase F chain family.</text>
</comment>
<dbReference type="InterPro" id="IPR019344">
    <property type="entry name" value="F1F0-ATPsyn_F_prd"/>
</dbReference>
<dbReference type="Proteomes" id="UP001497482">
    <property type="component" value="Chromosome 23"/>
</dbReference>
<comment type="subcellular location">
    <subcellularLocation>
        <location evidence="1">Mitochondrion membrane</location>
    </subcellularLocation>
</comment>
<keyword evidence="7" id="KW-0496">Mitochondrion</keyword>
<dbReference type="EMBL" id="OZ035845">
    <property type="protein sequence ID" value="CAL1599575.1"/>
    <property type="molecule type" value="Genomic_DNA"/>
</dbReference>
<evidence type="ECO:0000256" key="8">
    <source>
        <dbReference type="ARBA" id="ARBA00023136"/>
    </source>
</evidence>
<keyword evidence="5" id="KW-0375">Hydrogen ion transport</keyword>
<evidence type="ECO:0000256" key="9">
    <source>
        <dbReference type="ARBA" id="ARBA00023310"/>
    </source>
</evidence>
<evidence type="ECO:0000256" key="4">
    <source>
        <dbReference type="ARBA" id="ARBA00022547"/>
    </source>
</evidence>
<keyword evidence="4" id="KW-0138">CF(0)</keyword>
<dbReference type="GO" id="GO:0045259">
    <property type="term" value="C:proton-transporting ATP synthase complex"/>
    <property type="evidence" value="ECO:0007669"/>
    <property type="project" value="UniProtKB-KW"/>
</dbReference>
<keyword evidence="3" id="KW-0813">Transport</keyword>
<dbReference type="GO" id="GO:0042776">
    <property type="term" value="P:proton motive force-driven mitochondrial ATP synthesis"/>
    <property type="evidence" value="ECO:0007669"/>
    <property type="project" value="TreeGrafter"/>
</dbReference>
<keyword evidence="6" id="KW-0406">Ion transport</keyword>
<dbReference type="PANTHER" id="PTHR13080:SF13">
    <property type="entry name" value="ATP SYNTHASE SUBUNIT F, MITOCHONDRIAL"/>
    <property type="match status" value="1"/>
</dbReference>
<evidence type="ECO:0000256" key="6">
    <source>
        <dbReference type="ARBA" id="ARBA00023065"/>
    </source>
</evidence>
<organism evidence="12 13">
    <name type="scientific">Knipowitschia caucasica</name>
    <name type="common">Caucasian dwarf goby</name>
    <name type="synonym">Pomatoschistus caucasicus</name>
    <dbReference type="NCBI Taxonomy" id="637954"/>
    <lineage>
        <taxon>Eukaryota</taxon>
        <taxon>Metazoa</taxon>
        <taxon>Chordata</taxon>
        <taxon>Craniata</taxon>
        <taxon>Vertebrata</taxon>
        <taxon>Euteleostomi</taxon>
        <taxon>Actinopterygii</taxon>
        <taxon>Neopterygii</taxon>
        <taxon>Teleostei</taxon>
        <taxon>Neoteleostei</taxon>
        <taxon>Acanthomorphata</taxon>
        <taxon>Gobiaria</taxon>
        <taxon>Gobiiformes</taxon>
        <taxon>Gobioidei</taxon>
        <taxon>Gobiidae</taxon>
        <taxon>Gobiinae</taxon>
        <taxon>Knipowitschia</taxon>
    </lineage>
</organism>
<keyword evidence="9" id="KW-0066">ATP synthesis</keyword>
<evidence type="ECO:0000256" key="3">
    <source>
        <dbReference type="ARBA" id="ARBA00022448"/>
    </source>
</evidence>
<evidence type="ECO:0000256" key="7">
    <source>
        <dbReference type="ARBA" id="ARBA00023128"/>
    </source>
</evidence>